<reference evidence="5 6" key="1">
    <citation type="submission" date="2023-09" db="EMBL/GenBank/DDBJ databases">
        <title>Xinfangfangia sedmenti sp. nov., isolated the sedment.</title>
        <authorList>
            <person name="Xu L."/>
        </authorList>
    </citation>
    <scope>NUCLEOTIDE SEQUENCE [LARGE SCALE GENOMIC DNA]</scope>
    <source>
        <strain evidence="5 6">LG-4</strain>
    </source>
</reference>
<protein>
    <recommendedName>
        <fullName evidence="3">Tautomerase</fullName>
        <ecNumber evidence="3">5.3.2.-</ecNumber>
    </recommendedName>
</protein>
<evidence type="ECO:0000256" key="3">
    <source>
        <dbReference type="RuleBase" id="RU362032"/>
    </source>
</evidence>
<dbReference type="EMBL" id="JAVKPH010000002">
    <property type="protein sequence ID" value="MDR5651619.1"/>
    <property type="molecule type" value="Genomic_DNA"/>
</dbReference>
<dbReference type="Gene3D" id="3.30.429.10">
    <property type="entry name" value="Macrophage Migration Inhibitory Factor"/>
    <property type="match status" value="1"/>
</dbReference>
<dbReference type="RefSeq" id="WP_310455850.1">
    <property type="nucleotide sequence ID" value="NZ_JAVKPH010000002.1"/>
</dbReference>
<sequence length="62" mass="6919">MPMVEVKIKAGRTIEQKREIALRMTEVLVEVCGSARDRVHVIITEVGEDNWGRGGRLLSDIG</sequence>
<evidence type="ECO:0000313" key="6">
    <source>
        <dbReference type="Proteomes" id="UP001247754"/>
    </source>
</evidence>
<keyword evidence="2 3" id="KW-0413">Isomerase</keyword>
<gene>
    <name evidence="5" type="ORF">RGD00_03315</name>
</gene>
<dbReference type="SUPFAM" id="SSF55331">
    <property type="entry name" value="Tautomerase/MIF"/>
    <property type="match status" value="1"/>
</dbReference>
<dbReference type="Proteomes" id="UP001247754">
    <property type="component" value="Unassembled WGS sequence"/>
</dbReference>
<dbReference type="Pfam" id="PF01361">
    <property type="entry name" value="Tautomerase"/>
    <property type="match status" value="1"/>
</dbReference>
<evidence type="ECO:0000256" key="2">
    <source>
        <dbReference type="ARBA" id="ARBA00023235"/>
    </source>
</evidence>
<evidence type="ECO:0000313" key="5">
    <source>
        <dbReference type="EMBL" id="MDR5651619.1"/>
    </source>
</evidence>
<accession>A0ABU1F429</accession>
<keyword evidence="6" id="KW-1185">Reference proteome</keyword>
<evidence type="ECO:0000256" key="1">
    <source>
        <dbReference type="ARBA" id="ARBA00006723"/>
    </source>
</evidence>
<dbReference type="InterPro" id="IPR014347">
    <property type="entry name" value="Tautomerase/MIF_sf"/>
</dbReference>
<comment type="caution">
    <text evidence="5">The sequence shown here is derived from an EMBL/GenBank/DDBJ whole genome shotgun (WGS) entry which is preliminary data.</text>
</comment>
<organism evidence="5 6">
    <name type="scientific">Ruixingdingia sedimenti</name>
    <dbReference type="NCBI Taxonomy" id="3073604"/>
    <lineage>
        <taxon>Bacteria</taxon>
        <taxon>Pseudomonadati</taxon>
        <taxon>Pseudomonadota</taxon>
        <taxon>Alphaproteobacteria</taxon>
        <taxon>Rhodobacterales</taxon>
        <taxon>Paracoccaceae</taxon>
        <taxon>Ruixingdingia</taxon>
    </lineage>
</organism>
<dbReference type="PANTHER" id="PTHR35530:SF1">
    <property type="entry name" value="2-HYDROXYMUCONATE TAUTOMERASE"/>
    <property type="match status" value="1"/>
</dbReference>
<feature type="domain" description="4-oxalocrotonate tautomerase-like" evidence="4">
    <location>
        <begin position="2"/>
        <end position="60"/>
    </location>
</feature>
<dbReference type="InterPro" id="IPR004370">
    <property type="entry name" value="4-OT-like_dom"/>
</dbReference>
<dbReference type="NCBIfam" id="TIGR00013">
    <property type="entry name" value="taut"/>
    <property type="match status" value="1"/>
</dbReference>
<dbReference type="EC" id="5.3.2.-" evidence="3"/>
<dbReference type="PANTHER" id="PTHR35530">
    <property type="entry name" value="TAUTOMERASE-RELATED"/>
    <property type="match status" value="1"/>
</dbReference>
<evidence type="ECO:0000259" key="4">
    <source>
        <dbReference type="Pfam" id="PF01361"/>
    </source>
</evidence>
<dbReference type="InterPro" id="IPR018191">
    <property type="entry name" value="4-OT"/>
</dbReference>
<proteinExistence type="inferred from homology"/>
<name>A0ABU1F429_9RHOB</name>
<comment type="similarity">
    <text evidence="1 3">Belongs to the 4-oxalocrotonate tautomerase family.</text>
</comment>